<name>K1RFB9_MAGGI</name>
<dbReference type="InterPro" id="IPR050392">
    <property type="entry name" value="Collagen/C1q_domain"/>
</dbReference>
<comment type="subcellular location">
    <subcellularLocation>
        <location evidence="1">Secreted</location>
    </subcellularLocation>
</comment>
<dbReference type="HOGENOM" id="CLU_115993_0_0_1"/>
<proteinExistence type="predicted"/>
<dbReference type="EMBL" id="JH818925">
    <property type="protein sequence ID" value="EKC32821.1"/>
    <property type="molecule type" value="Genomic_DNA"/>
</dbReference>
<dbReference type="PANTHER" id="PTHR15427:SF33">
    <property type="entry name" value="COLLAGEN IV NC1 DOMAIN-CONTAINING PROTEIN"/>
    <property type="match status" value="1"/>
</dbReference>
<reference evidence="3" key="1">
    <citation type="journal article" date="2012" name="Nature">
        <title>The oyster genome reveals stress adaptation and complexity of shell formation.</title>
        <authorList>
            <person name="Zhang G."/>
            <person name="Fang X."/>
            <person name="Guo X."/>
            <person name="Li L."/>
            <person name="Luo R."/>
            <person name="Xu F."/>
            <person name="Yang P."/>
            <person name="Zhang L."/>
            <person name="Wang X."/>
            <person name="Qi H."/>
            <person name="Xiong Z."/>
            <person name="Que H."/>
            <person name="Xie Y."/>
            <person name="Holland P.W."/>
            <person name="Paps J."/>
            <person name="Zhu Y."/>
            <person name="Wu F."/>
            <person name="Chen Y."/>
            <person name="Wang J."/>
            <person name="Peng C."/>
            <person name="Meng J."/>
            <person name="Yang L."/>
            <person name="Liu J."/>
            <person name="Wen B."/>
            <person name="Zhang N."/>
            <person name="Huang Z."/>
            <person name="Zhu Q."/>
            <person name="Feng Y."/>
            <person name="Mount A."/>
            <person name="Hedgecock D."/>
            <person name="Xu Z."/>
            <person name="Liu Y."/>
            <person name="Domazet-Loso T."/>
            <person name="Du Y."/>
            <person name="Sun X."/>
            <person name="Zhang S."/>
            <person name="Liu B."/>
            <person name="Cheng P."/>
            <person name="Jiang X."/>
            <person name="Li J."/>
            <person name="Fan D."/>
            <person name="Wang W."/>
            <person name="Fu W."/>
            <person name="Wang T."/>
            <person name="Wang B."/>
            <person name="Zhang J."/>
            <person name="Peng Z."/>
            <person name="Li Y."/>
            <person name="Li N."/>
            <person name="Wang J."/>
            <person name="Chen M."/>
            <person name="He Y."/>
            <person name="Tan F."/>
            <person name="Song X."/>
            <person name="Zheng Q."/>
            <person name="Huang R."/>
            <person name="Yang H."/>
            <person name="Du X."/>
            <person name="Chen L."/>
            <person name="Yang M."/>
            <person name="Gaffney P.M."/>
            <person name="Wang S."/>
            <person name="Luo L."/>
            <person name="She Z."/>
            <person name="Ming Y."/>
            <person name="Huang W."/>
            <person name="Zhang S."/>
            <person name="Huang B."/>
            <person name="Zhang Y."/>
            <person name="Qu T."/>
            <person name="Ni P."/>
            <person name="Miao G."/>
            <person name="Wang J."/>
            <person name="Wang Q."/>
            <person name="Steinberg C.E."/>
            <person name="Wang H."/>
            <person name="Li N."/>
            <person name="Qian L."/>
            <person name="Zhang G."/>
            <person name="Li Y."/>
            <person name="Yang H."/>
            <person name="Liu X."/>
            <person name="Wang J."/>
            <person name="Yin Y."/>
            <person name="Wang J."/>
        </authorList>
    </citation>
    <scope>NUCLEOTIDE SEQUENCE [LARGE SCALE GENOMIC DNA]</scope>
    <source>
        <strain evidence="3">05x7-T-G4-1.051#20</strain>
    </source>
</reference>
<dbReference type="PROSITE" id="PS50871">
    <property type="entry name" value="C1Q"/>
    <property type="match status" value="1"/>
</dbReference>
<evidence type="ECO:0000256" key="1">
    <source>
        <dbReference type="ARBA" id="ARBA00004613"/>
    </source>
</evidence>
<dbReference type="InterPro" id="IPR001073">
    <property type="entry name" value="C1q_dom"/>
</dbReference>
<keyword evidence="2" id="KW-0964">Secreted</keyword>
<dbReference type="Pfam" id="PF00386">
    <property type="entry name" value="C1q"/>
    <property type="match status" value="1"/>
</dbReference>
<dbReference type="InterPro" id="IPR008983">
    <property type="entry name" value="Tumour_necrosis_fac-like_dom"/>
</dbReference>
<dbReference type="PRINTS" id="PR00007">
    <property type="entry name" value="COMPLEMNTC1Q"/>
</dbReference>
<organism evidence="3">
    <name type="scientific">Magallana gigas</name>
    <name type="common">Pacific oyster</name>
    <name type="synonym">Crassostrea gigas</name>
    <dbReference type="NCBI Taxonomy" id="29159"/>
    <lineage>
        <taxon>Eukaryota</taxon>
        <taxon>Metazoa</taxon>
        <taxon>Spiralia</taxon>
        <taxon>Lophotrochozoa</taxon>
        <taxon>Mollusca</taxon>
        <taxon>Bivalvia</taxon>
        <taxon>Autobranchia</taxon>
        <taxon>Pteriomorphia</taxon>
        <taxon>Ostreida</taxon>
        <taxon>Ostreoidea</taxon>
        <taxon>Ostreidae</taxon>
        <taxon>Magallana</taxon>
    </lineage>
</organism>
<dbReference type="Gene3D" id="2.60.120.40">
    <property type="match status" value="1"/>
</dbReference>
<gene>
    <name evidence="3" type="ORF">CGI_10006829</name>
</gene>
<dbReference type="AlphaFoldDB" id="K1RFB9"/>
<sequence>MKFDRAWCVACHYWPPASSSWNDRCQQKGWPTSSVLDEIVSNGCHVMSFGTTDSSSSPKRVSFSASIGSNSLTLGNGQTLKFETILTNDGNAYDDRTGVFTCPAAGTYMFVVDALSYPGLWLFLKVNEKTVAKVHVSSNYKDKPLVQISRTVIVKLKSGDHVKVENIGNNGFIYYKLYSGFSGFLLY</sequence>
<dbReference type="PANTHER" id="PTHR15427">
    <property type="entry name" value="EMILIN ELASTIN MICROFIBRIL INTERFACE-LOCATED PROTEIN ELASTIN MICROFIBRIL INTERFACER"/>
    <property type="match status" value="1"/>
</dbReference>
<evidence type="ECO:0000256" key="2">
    <source>
        <dbReference type="ARBA" id="ARBA00022525"/>
    </source>
</evidence>
<accession>K1RFB9</accession>
<dbReference type="InParanoid" id="K1RFB9"/>
<dbReference type="SUPFAM" id="SSF49842">
    <property type="entry name" value="TNF-like"/>
    <property type="match status" value="1"/>
</dbReference>
<dbReference type="SMART" id="SM00110">
    <property type="entry name" value="C1Q"/>
    <property type="match status" value="1"/>
</dbReference>
<dbReference type="GO" id="GO:0005581">
    <property type="term" value="C:collagen trimer"/>
    <property type="evidence" value="ECO:0007669"/>
    <property type="project" value="UniProtKB-KW"/>
</dbReference>
<protein>
    <submittedName>
        <fullName evidence="3">Caprin-2</fullName>
    </submittedName>
</protein>
<evidence type="ECO:0000313" key="3">
    <source>
        <dbReference type="EMBL" id="EKC32821.1"/>
    </source>
</evidence>